<dbReference type="Proteomes" id="UP000057737">
    <property type="component" value="Unassembled WGS sequence"/>
</dbReference>
<dbReference type="Pfam" id="PF02627">
    <property type="entry name" value="CMD"/>
    <property type="match status" value="1"/>
</dbReference>
<sequence>MATVTLLSDAELSPEARAVFEDIRKTRQSDFVNNFWRALAHDPKTLRRTWESIKEVMAPGALDPKVKEMLYVAVSIAHGCSYCIHSHTAAARAKGMTDAEYREMVAIVGMASETNRLVTALGVPVDDAFLVNAPSTRDLCTRAACRTTGIRVG</sequence>
<dbReference type="SUPFAM" id="SSF69118">
    <property type="entry name" value="AhpD-like"/>
    <property type="match status" value="1"/>
</dbReference>
<evidence type="ECO:0000313" key="2">
    <source>
        <dbReference type="EMBL" id="KWV51506.1"/>
    </source>
</evidence>
<dbReference type="RefSeq" id="WP_066511017.1">
    <property type="nucleotide sequence ID" value="NZ_LNCU01000089.1"/>
</dbReference>
<keyword evidence="3" id="KW-1185">Reference proteome</keyword>
<proteinExistence type="predicted"/>
<dbReference type="Gene3D" id="1.20.1290.10">
    <property type="entry name" value="AhpD-like"/>
    <property type="match status" value="1"/>
</dbReference>
<keyword evidence="2" id="KW-0560">Oxidoreductase</keyword>
<dbReference type="NCBIfam" id="TIGR00778">
    <property type="entry name" value="ahpD_dom"/>
    <property type="match status" value="1"/>
</dbReference>
<dbReference type="InterPro" id="IPR003779">
    <property type="entry name" value="CMD-like"/>
</dbReference>
<dbReference type="InterPro" id="IPR029032">
    <property type="entry name" value="AhpD-like"/>
</dbReference>
<comment type="caution">
    <text evidence="2">The sequence shown here is derived from an EMBL/GenBank/DDBJ whole genome shotgun (WGS) entry which is preliminary data.</text>
</comment>
<evidence type="ECO:0000259" key="1">
    <source>
        <dbReference type="Pfam" id="PF02627"/>
    </source>
</evidence>
<feature type="domain" description="Carboxymuconolactone decarboxylase-like" evidence="1">
    <location>
        <begin position="45"/>
        <end position="123"/>
    </location>
</feature>
<accession>A0A109JM21</accession>
<name>A0A109JM21_9BRAD</name>
<keyword evidence="2" id="KW-0575">Peroxidase</keyword>
<gene>
    <name evidence="2" type="ORF">AS156_13145</name>
</gene>
<dbReference type="AlphaFoldDB" id="A0A109JM21"/>
<dbReference type="PANTHER" id="PTHR35446:SF2">
    <property type="entry name" value="CARBOXYMUCONOLACTONE DECARBOXYLASE-LIKE DOMAIN-CONTAINING PROTEIN"/>
    <property type="match status" value="1"/>
</dbReference>
<organism evidence="2 3">
    <name type="scientific">Bradyrhizobium macuxiense</name>
    <dbReference type="NCBI Taxonomy" id="1755647"/>
    <lineage>
        <taxon>Bacteria</taxon>
        <taxon>Pseudomonadati</taxon>
        <taxon>Pseudomonadota</taxon>
        <taxon>Alphaproteobacteria</taxon>
        <taxon>Hyphomicrobiales</taxon>
        <taxon>Nitrobacteraceae</taxon>
        <taxon>Bradyrhizobium</taxon>
    </lineage>
</organism>
<evidence type="ECO:0000313" key="3">
    <source>
        <dbReference type="Proteomes" id="UP000057737"/>
    </source>
</evidence>
<dbReference type="PANTHER" id="PTHR35446">
    <property type="entry name" value="SI:CH211-175M2.5"/>
    <property type="match status" value="1"/>
</dbReference>
<reference evidence="2 3" key="1">
    <citation type="submission" date="2015-11" db="EMBL/GenBank/DDBJ databases">
        <title>Draft Genome Sequence of the Strain BR 10303 (Bradyrhizobium sp.) isolated from nodules of Centrolobium paraense.</title>
        <authorList>
            <person name="Zelli J.E."/>
            <person name="Simoes-Araujo J.L."/>
            <person name="Barauna A.C."/>
            <person name="Silva K."/>
        </authorList>
    </citation>
    <scope>NUCLEOTIDE SEQUENCE [LARGE SCALE GENOMIC DNA]</scope>
    <source>
        <strain evidence="2 3">BR 10303</strain>
    </source>
</reference>
<dbReference type="GO" id="GO:0051920">
    <property type="term" value="F:peroxiredoxin activity"/>
    <property type="evidence" value="ECO:0007669"/>
    <property type="project" value="InterPro"/>
</dbReference>
<protein>
    <submittedName>
        <fullName evidence="2">Alkylhydroperoxidase</fullName>
    </submittedName>
</protein>
<dbReference type="InterPro" id="IPR004675">
    <property type="entry name" value="AhpD_core"/>
</dbReference>
<dbReference type="EMBL" id="LNCU01000089">
    <property type="protein sequence ID" value="KWV51506.1"/>
    <property type="molecule type" value="Genomic_DNA"/>
</dbReference>